<reference evidence="5 7" key="2">
    <citation type="submission" date="2019-06" db="EMBL/GenBank/DDBJ databases">
        <title>Whole genome shotgun sequence of Corynebacterium flavescens NBRC 14136.</title>
        <authorList>
            <person name="Hosoyama A."/>
            <person name="Uohara A."/>
            <person name="Ohji S."/>
            <person name="Ichikawa N."/>
        </authorList>
    </citation>
    <scope>NUCLEOTIDE SEQUENCE [LARGE SCALE GENOMIC DNA]</scope>
    <source>
        <strain evidence="5 7">NBRC 14136</strain>
    </source>
</reference>
<keyword evidence="6" id="KW-1185">Reference proteome</keyword>
<proteinExistence type="predicted"/>
<reference evidence="4 6" key="1">
    <citation type="submission" date="2014-08" db="EMBL/GenBank/DDBJ databases">
        <title>Complete genome sequence of Corynebacterium flavescens OJ8(T)(=DSM 20296(T)), isolated from cheese.</title>
        <authorList>
            <person name="Ruckert C."/>
            <person name="Albersmeier A."/>
            <person name="Winkler A."/>
            <person name="Kalinowski J."/>
        </authorList>
    </citation>
    <scope>NUCLEOTIDE SEQUENCE [LARGE SCALE GENOMIC DNA]</scope>
    <source>
        <strain evidence="4 6">OJ8</strain>
    </source>
</reference>
<gene>
    <name evidence="5" type="ORF">CFL01nite_07260</name>
    <name evidence="4" type="ORF">CFLV_01820</name>
</gene>
<dbReference type="InterPro" id="IPR043831">
    <property type="entry name" value="DUF5808"/>
</dbReference>
<accession>A0A1L7CJL1</accession>
<feature type="transmembrane region" description="Helical" evidence="1">
    <location>
        <begin position="187"/>
        <end position="211"/>
    </location>
</feature>
<dbReference type="Proteomes" id="UP000315353">
    <property type="component" value="Unassembled WGS sequence"/>
</dbReference>
<keyword evidence="1" id="KW-1133">Transmembrane helix</keyword>
<keyword evidence="1" id="KW-0472">Membrane</keyword>
<dbReference type="OrthoDB" id="9808690at2"/>
<feature type="transmembrane region" description="Helical" evidence="1">
    <location>
        <begin position="267"/>
        <end position="288"/>
    </location>
</feature>
<name>A0A1L7CJL1_CORFL</name>
<dbReference type="EMBL" id="CP009246">
    <property type="protein sequence ID" value="APT86052.1"/>
    <property type="molecule type" value="Genomic_DNA"/>
</dbReference>
<feature type="transmembrane region" description="Helical" evidence="1">
    <location>
        <begin position="58"/>
        <end position="75"/>
    </location>
</feature>
<feature type="transmembrane region" description="Helical" evidence="1">
    <location>
        <begin position="81"/>
        <end position="98"/>
    </location>
</feature>
<dbReference type="GeneID" id="82879459"/>
<evidence type="ECO:0000313" key="7">
    <source>
        <dbReference type="Proteomes" id="UP000315353"/>
    </source>
</evidence>
<dbReference type="EMBL" id="BJNB01000007">
    <property type="protein sequence ID" value="GEB97231.1"/>
    <property type="molecule type" value="Genomic_DNA"/>
</dbReference>
<protein>
    <submittedName>
        <fullName evidence="4">Uncharacterized protein</fullName>
    </submittedName>
</protein>
<dbReference type="RefSeq" id="WP_075729054.1">
    <property type="nucleotide sequence ID" value="NZ_BJNB01000007.1"/>
</dbReference>
<dbReference type="Proteomes" id="UP000185479">
    <property type="component" value="Chromosome"/>
</dbReference>
<feature type="transmembrane region" description="Helical" evidence="1">
    <location>
        <begin position="355"/>
        <end position="373"/>
    </location>
</feature>
<keyword evidence="1" id="KW-0812">Transmembrane</keyword>
<evidence type="ECO:0000313" key="4">
    <source>
        <dbReference type="EMBL" id="APT86052.1"/>
    </source>
</evidence>
<dbReference type="InterPro" id="IPR012867">
    <property type="entry name" value="DUF1648"/>
</dbReference>
<evidence type="ECO:0000259" key="2">
    <source>
        <dbReference type="Pfam" id="PF07853"/>
    </source>
</evidence>
<evidence type="ECO:0000256" key="1">
    <source>
        <dbReference type="SAM" id="Phobius"/>
    </source>
</evidence>
<evidence type="ECO:0000313" key="6">
    <source>
        <dbReference type="Proteomes" id="UP000185479"/>
    </source>
</evidence>
<dbReference type="Pfam" id="PF19124">
    <property type="entry name" value="DUF5808"/>
    <property type="match status" value="1"/>
</dbReference>
<feature type="domain" description="DUF5808" evidence="3">
    <location>
        <begin position="329"/>
        <end position="353"/>
    </location>
</feature>
<evidence type="ECO:0000259" key="3">
    <source>
        <dbReference type="Pfam" id="PF19124"/>
    </source>
</evidence>
<feature type="domain" description="DUF1648" evidence="2">
    <location>
        <begin position="150"/>
        <end position="196"/>
    </location>
</feature>
<feature type="transmembrane region" description="Helical" evidence="1">
    <location>
        <begin position="232"/>
        <end position="255"/>
    </location>
</feature>
<dbReference type="Pfam" id="PF07853">
    <property type="entry name" value="DUF1648"/>
    <property type="match status" value="1"/>
</dbReference>
<feature type="transmembrane region" description="Helical" evidence="1">
    <location>
        <begin position="6"/>
        <end position="24"/>
    </location>
</feature>
<organism evidence="4 6">
    <name type="scientific">Corynebacterium flavescens</name>
    <dbReference type="NCBI Taxonomy" id="28028"/>
    <lineage>
        <taxon>Bacteria</taxon>
        <taxon>Bacillati</taxon>
        <taxon>Actinomycetota</taxon>
        <taxon>Actinomycetes</taxon>
        <taxon>Mycobacteriales</taxon>
        <taxon>Corynebacteriaceae</taxon>
        <taxon>Corynebacterium</taxon>
    </lineage>
</organism>
<sequence length="374" mass="40419">MDTLIFPLTMLFSTLVITIAFIYAPTMTSPAAPLGVRVPTRFSQSPPVRDALRRYRRWVLYGGILSALLALIAAGVPLVAAASPLLLIAFAFYAYAICRRDLITAKQREGWFEGIETAVSGRISSQAAIQGVDVPVPTIPWLAIIGSLALIAAGVITVATRWAEVPDVIATHWGPRMQPDAWADKSIGAAFFPSFIGLGLVALLFFIGWTFKSSTVHQRTDRSIAGQLRAQALLAASTTGIGYLFLIISAGLAVTQICSVLPAYQDYMWLGLAITAGGALVGVLLLLINQLRAQTAMDAQLRKAGLHEQDAESPDNDKYYKWGMFYYNPNDPAVLVDKRFGTGIAFNYARWQAQAATGLLLASTIGVLAFAFLF</sequence>
<dbReference type="KEGG" id="cfc:CFLV_01820"/>
<feature type="transmembrane region" description="Helical" evidence="1">
    <location>
        <begin position="141"/>
        <end position="163"/>
    </location>
</feature>
<dbReference type="AlphaFoldDB" id="A0A1L7CJL1"/>
<evidence type="ECO:0000313" key="5">
    <source>
        <dbReference type="EMBL" id="GEB97231.1"/>
    </source>
</evidence>